<feature type="domain" description="Amidase" evidence="1">
    <location>
        <begin position="44"/>
        <end position="485"/>
    </location>
</feature>
<name>A0A432VUB0_9GAMM</name>
<dbReference type="InterPro" id="IPR023631">
    <property type="entry name" value="Amidase_dom"/>
</dbReference>
<dbReference type="Gene3D" id="3.90.1300.10">
    <property type="entry name" value="Amidase signature (AS) domain"/>
    <property type="match status" value="1"/>
</dbReference>
<comment type="caution">
    <text evidence="2">The sequence shown here is derived from an EMBL/GenBank/DDBJ whole genome shotgun (WGS) entry which is preliminary data.</text>
</comment>
<dbReference type="OrthoDB" id="9811471at2"/>
<dbReference type="Proteomes" id="UP000288212">
    <property type="component" value="Unassembled WGS sequence"/>
</dbReference>
<dbReference type="InterPro" id="IPR036928">
    <property type="entry name" value="AS_sf"/>
</dbReference>
<sequence>MSASLFLAACSPAPEVVQPADPAWTNAATAQQQLESGALTSVALVEHYLAAIAANNAQGYEIRAIIDVNPEALTIAAERDRERAAGQLRGQLHGLPVILKANIATADSMPTTAGAEVMQGFTTAVDAELVQQLRDEGAIILAKANLSEWANFRGQNSISGWSGLGGQTRNPHVLTHNPCGSSSGSGAAVAADFALLAIGTETDGSIMCPASINGVVGIKPTRGTVSGHGIIPIASAQDIAGPMTRYVYDAALLLDAMITPDAADQFGVSLARASQAPYSGEPVVLVRAWDERFTGVKELTDRTANLLRAQGIEVIEVPEWRLPPELGQAEFEVLIYEFQRDLNAWLAEFGAPEQAQDMNAIIAYNQANAERTLALFGQEYFEAAAALDLAEAEASYLLALSTGRELAEAHLDQYLKELGVAAIIMPSYGPAWPIPPGEGPGYSFGTSTAAAVSGYPSITVPSGREDVRPIGLSIIGLPYSEPQLLSLATLIEDVVGGFQRPQFLPELPSTDAE</sequence>
<evidence type="ECO:0000313" key="3">
    <source>
        <dbReference type="Proteomes" id="UP000288212"/>
    </source>
</evidence>
<evidence type="ECO:0000259" key="1">
    <source>
        <dbReference type="Pfam" id="PF01425"/>
    </source>
</evidence>
<dbReference type="SUPFAM" id="SSF75304">
    <property type="entry name" value="Amidase signature (AS) enzymes"/>
    <property type="match status" value="1"/>
</dbReference>
<reference evidence="2 3" key="1">
    <citation type="journal article" date="2011" name="Front. Microbiol.">
        <title>Genomic signatures of strain selection and enhancement in Bacillus atrophaeus var. globigii, a historical biowarfare simulant.</title>
        <authorList>
            <person name="Gibbons H.S."/>
            <person name="Broomall S.M."/>
            <person name="McNew L.A."/>
            <person name="Daligault H."/>
            <person name="Chapman C."/>
            <person name="Bruce D."/>
            <person name="Karavis M."/>
            <person name="Krepps M."/>
            <person name="McGregor P.A."/>
            <person name="Hong C."/>
            <person name="Park K.H."/>
            <person name="Akmal A."/>
            <person name="Feldman A."/>
            <person name="Lin J.S."/>
            <person name="Chang W.E."/>
            <person name="Higgs B.W."/>
            <person name="Demirev P."/>
            <person name="Lindquist J."/>
            <person name="Liem A."/>
            <person name="Fochler E."/>
            <person name="Read T.D."/>
            <person name="Tapia R."/>
            <person name="Johnson S."/>
            <person name="Bishop-Lilly K.A."/>
            <person name="Detter C."/>
            <person name="Han C."/>
            <person name="Sozhamannan S."/>
            <person name="Rosenzweig C.N."/>
            <person name="Skowronski E.W."/>
        </authorList>
    </citation>
    <scope>NUCLEOTIDE SEQUENCE [LARGE SCALE GENOMIC DNA]</scope>
    <source>
        <strain evidence="2 3">AK5</strain>
    </source>
</reference>
<dbReference type="AlphaFoldDB" id="A0A432VUB0"/>
<protein>
    <submittedName>
        <fullName evidence="2">Amidase</fullName>
    </submittedName>
</protein>
<dbReference type="PANTHER" id="PTHR42678">
    <property type="entry name" value="AMIDASE"/>
    <property type="match status" value="1"/>
</dbReference>
<dbReference type="PANTHER" id="PTHR42678:SF34">
    <property type="entry name" value="OS04G0183300 PROTEIN"/>
    <property type="match status" value="1"/>
</dbReference>
<keyword evidence="3" id="KW-1185">Reference proteome</keyword>
<evidence type="ECO:0000313" key="2">
    <source>
        <dbReference type="EMBL" id="RUO19926.1"/>
    </source>
</evidence>
<gene>
    <name evidence="2" type="ORF">CWE06_07275</name>
</gene>
<accession>A0A432VUB0</accession>
<dbReference type="Pfam" id="PF01425">
    <property type="entry name" value="Amidase"/>
    <property type="match status" value="1"/>
</dbReference>
<organism evidence="2 3">
    <name type="scientific">Aliidiomarina haloalkalitolerans</name>
    <dbReference type="NCBI Taxonomy" id="859059"/>
    <lineage>
        <taxon>Bacteria</taxon>
        <taxon>Pseudomonadati</taxon>
        <taxon>Pseudomonadota</taxon>
        <taxon>Gammaproteobacteria</taxon>
        <taxon>Alteromonadales</taxon>
        <taxon>Idiomarinaceae</taxon>
        <taxon>Aliidiomarina</taxon>
    </lineage>
</organism>
<proteinExistence type="predicted"/>
<dbReference type="EMBL" id="PIPI01000004">
    <property type="protein sequence ID" value="RUO19926.1"/>
    <property type="molecule type" value="Genomic_DNA"/>
</dbReference>